<feature type="region of interest" description="Disordered" evidence="1">
    <location>
        <begin position="222"/>
        <end position="270"/>
    </location>
</feature>
<gene>
    <name evidence="2" type="ORF">NUU61_000260</name>
</gene>
<keyword evidence="3" id="KW-1185">Reference proteome</keyword>
<dbReference type="GeneID" id="81390012"/>
<dbReference type="RefSeq" id="XP_056515694.1">
    <property type="nucleotide sequence ID" value="XM_056650844.1"/>
</dbReference>
<reference evidence="2" key="2">
    <citation type="journal article" date="2023" name="IMA Fungus">
        <title>Comparative genomic study of the Penicillium genus elucidates a diverse pangenome and 15 lateral gene transfer events.</title>
        <authorList>
            <person name="Petersen C."/>
            <person name="Sorensen T."/>
            <person name="Nielsen M.R."/>
            <person name="Sondergaard T.E."/>
            <person name="Sorensen J.L."/>
            <person name="Fitzpatrick D.A."/>
            <person name="Frisvad J.C."/>
            <person name="Nielsen K.L."/>
        </authorList>
    </citation>
    <scope>NUCLEOTIDE SEQUENCE</scope>
    <source>
        <strain evidence="2">IBT 34128</strain>
    </source>
</reference>
<feature type="region of interest" description="Disordered" evidence="1">
    <location>
        <begin position="32"/>
        <end position="64"/>
    </location>
</feature>
<feature type="compositionally biased region" description="Polar residues" evidence="1">
    <location>
        <begin position="311"/>
        <end position="320"/>
    </location>
</feature>
<protein>
    <recommendedName>
        <fullName evidence="4">Myb-like domain-containing protein</fullName>
    </recommendedName>
</protein>
<comment type="caution">
    <text evidence="2">The sequence shown here is derived from an EMBL/GenBank/DDBJ whole genome shotgun (WGS) entry which is preliminary data.</text>
</comment>
<feature type="compositionally biased region" description="Low complexity" evidence="1">
    <location>
        <begin position="239"/>
        <end position="258"/>
    </location>
</feature>
<name>A0A9W9G9G5_9EURO</name>
<reference evidence="2" key="1">
    <citation type="submission" date="2022-11" db="EMBL/GenBank/DDBJ databases">
        <authorList>
            <person name="Petersen C."/>
        </authorList>
    </citation>
    <scope>NUCLEOTIDE SEQUENCE</scope>
    <source>
        <strain evidence="2">IBT 34128</strain>
    </source>
</reference>
<evidence type="ECO:0000313" key="3">
    <source>
        <dbReference type="Proteomes" id="UP001141434"/>
    </source>
</evidence>
<evidence type="ECO:0000256" key="1">
    <source>
        <dbReference type="SAM" id="MobiDB-lite"/>
    </source>
</evidence>
<sequence>MGHHLLSRENLCCIPEQAQPLYPPAVYPQSTLSSMTESEAKASDSSNGGTYRDPGCGARQQIDEPFTTSTANNYTALVHPMPKPTLCMAASNLFFLSGTEETPSLASSFEFTEVPQSEPAIPNGVPFYIPPVAAYDTEKPASLQPSNLQITSSASLPDTKYIGDSNAGWLAWPVPHDPEPWYTHHPADIMAEGLDWANGGYYPDPWPISDMTNTTNTELVQSPGMQAYNPSHALPFHVPSSADPHSSVRSSSSPIFSESDPDYPGPGTTDPFAAGHRQDMHAYADYTKPTYAGATGPDGTSMPAPLDDKGTNSTTQTQFPEQPCTDKPSIKASMHYSDTRNAFLIDCKRRGLSYKDIKRIGGFKEAESTLRGRFRTLTKSKEQRVRKPKWQEKDIILLRQAVAACASPSDGDMSQPPKVSWKKVAQHIWTHGGSYYFGNATCKKKWCEIYGIRI</sequence>
<feature type="compositionally biased region" description="Polar residues" evidence="1">
    <location>
        <begin position="32"/>
        <end position="49"/>
    </location>
</feature>
<dbReference type="EMBL" id="JAPMSZ010000001">
    <property type="protein sequence ID" value="KAJ5114501.1"/>
    <property type="molecule type" value="Genomic_DNA"/>
</dbReference>
<accession>A0A9W9G9G5</accession>
<proteinExistence type="predicted"/>
<evidence type="ECO:0008006" key="4">
    <source>
        <dbReference type="Google" id="ProtNLM"/>
    </source>
</evidence>
<dbReference type="OrthoDB" id="3439209at2759"/>
<feature type="region of interest" description="Disordered" evidence="1">
    <location>
        <begin position="291"/>
        <end position="330"/>
    </location>
</feature>
<dbReference type="AlphaFoldDB" id="A0A9W9G9G5"/>
<evidence type="ECO:0000313" key="2">
    <source>
        <dbReference type="EMBL" id="KAJ5114501.1"/>
    </source>
</evidence>
<dbReference type="Proteomes" id="UP001141434">
    <property type="component" value="Unassembled WGS sequence"/>
</dbReference>
<organism evidence="2 3">
    <name type="scientific">Penicillium alfredii</name>
    <dbReference type="NCBI Taxonomy" id="1506179"/>
    <lineage>
        <taxon>Eukaryota</taxon>
        <taxon>Fungi</taxon>
        <taxon>Dikarya</taxon>
        <taxon>Ascomycota</taxon>
        <taxon>Pezizomycotina</taxon>
        <taxon>Eurotiomycetes</taxon>
        <taxon>Eurotiomycetidae</taxon>
        <taxon>Eurotiales</taxon>
        <taxon>Aspergillaceae</taxon>
        <taxon>Penicillium</taxon>
    </lineage>
</organism>